<dbReference type="AlphaFoldDB" id="A0A836BBE7"/>
<evidence type="ECO:0000256" key="1">
    <source>
        <dbReference type="SAM" id="MobiDB-lite"/>
    </source>
</evidence>
<evidence type="ECO:0000313" key="2">
    <source>
        <dbReference type="EMBL" id="KAG2452915.1"/>
    </source>
</evidence>
<sequence>MPYYYFGNVDDESICGDEVRPSNVGALELKTLVPGAGTTPYTLGQMYAFMQINGYLTVTLRLDCPWLAVVDRSRLGAAVQLSVRHPNGTVWTKWINVTDTGSSFVSCASFTVLAKRPNPALPGDNGCDPVTYTVSARFLAATYQADPAVGSQPATCSVSDQATANTRLFYSMDYTPIQFRPPSPPPLPPPSPGPPPTPPRPFIPDSPPDAPAPSPVPPSPAPSPAPPTPPSPPPGPMVVAQGDGAGCAHSDPGNYTSVSGLAASGPAATCRDQAACLDVFYTDDCSFNIPVDGVPYTYCQVCLLWQDAASNGRGCPKPASGTLSHVCAGDQFLATLSDSGASPVVGATAKRNTWYPGRAQRYCTWARWTSEEQTVPVTFTVKDASGACLPSPESPPLSVVLNGVPATCQNPRTVNGTLAGCGSGDQVNECLWTLQVSKPGAPGYRAALASGAALPTAPAAFTAFTALTVTPSQPGAS</sequence>
<proteinExistence type="predicted"/>
<organism evidence="2 3">
    <name type="scientific">Chlamydomonas schloesseri</name>
    <dbReference type="NCBI Taxonomy" id="2026947"/>
    <lineage>
        <taxon>Eukaryota</taxon>
        <taxon>Viridiplantae</taxon>
        <taxon>Chlorophyta</taxon>
        <taxon>core chlorophytes</taxon>
        <taxon>Chlorophyceae</taxon>
        <taxon>CS clade</taxon>
        <taxon>Chlamydomonadales</taxon>
        <taxon>Chlamydomonadaceae</taxon>
        <taxon>Chlamydomonas</taxon>
    </lineage>
</organism>
<evidence type="ECO:0008006" key="4">
    <source>
        <dbReference type="Google" id="ProtNLM"/>
    </source>
</evidence>
<evidence type="ECO:0000313" key="3">
    <source>
        <dbReference type="Proteomes" id="UP000613740"/>
    </source>
</evidence>
<dbReference type="EMBL" id="JAEHOD010000004">
    <property type="protein sequence ID" value="KAG2452915.1"/>
    <property type="molecule type" value="Genomic_DNA"/>
</dbReference>
<gene>
    <name evidence="2" type="ORF">HYH02_002258</name>
</gene>
<feature type="compositionally biased region" description="Pro residues" evidence="1">
    <location>
        <begin position="179"/>
        <end position="236"/>
    </location>
</feature>
<reference evidence="2" key="1">
    <citation type="journal article" date="2020" name="bioRxiv">
        <title>Comparative genomics of Chlamydomonas.</title>
        <authorList>
            <person name="Craig R.J."/>
            <person name="Hasan A.R."/>
            <person name="Ness R.W."/>
            <person name="Keightley P.D."/>
        </authorList>
    </citation>
    <scope>NUCLEOTIDE SEQUENCE</scope>
    <source>
        <strain evidence="2">CCAP 11/173</strain>
    </source>
</reference>
<protein>
    <recommendedName>
        <fullName evidence="4">Pherophorin domain-containing protein</fullName>
    </recommendedName>
</protein>
<feature type="region of interest" description="Disordered" evidence="1">
    <location>
        <begin position="175"/>
        <end position="251"/>
    </location>
</feature>
<name>A0A836BBE7_9CHLO</name>
<dbReference type="Proteomes" id="UP000613740">
    <property type="component" value="Unassembled WGS sequence"/>
</dbReference>
<keyword evidence="3" id="KW-1185">Reference proteome</keyword>
<dbReference type="OrthoDB" id="550992at2759"/>
<accession>A0A836BBE7</accession>
<comment type="caution">
    <text evidence="2">The sequence shown here is derived from an EMBL/GenBank/DDBJ whole genome shotgun (WGS) entry which is preliminary data.</text>
</comment>